<dbReference type="EMBL" id="JAIFZM010000002">
    <property type="protein sequence ID" value="MCG3418021.1"/>
    <property type="molecule type" value="Genomic_DNA"/>
</dbReference>
<dbReference type="SUPFAM" id="SSF53756">
    <property type="entry name" value="UDP-Glycosyltransferase/glycogen phosphorylase"/>
    <property type="match status" value="1"/>
</dbReference>
<feature type="domain" description="Glycosyl transferase family 1" evidence="1">
    <location>
        <begin position="328"/>
        <end position="482"/>
    </location>
</feature>
<dbReference type="Proteomes" id="UP001199631">
    <property type="component" value="Unassembled WGS sequence"/>
</dbReference>
<keyword evidence="4" id="KW-1185">Reference proteome</keyword>
<sequence length="505" mass="59239">MKKITPVIMVRSLNVKRGGVTKASVKRANVLAKEHKEVIIVTFLFQQNYKKIIQEFYDKSLLEKNVRVVNFFEDLKPVKKQLKISRKQKKLHFVDEKGFIKFPVKKKGKELCYRYYKDGLYLKYKSFNEDGSIKFIDYMDASRHRIRREEFDEHGILVRTRQMDRNTNKPRLDQYFDYKGNCYLSVHVNPSTGKEGRAARFVTNPQEYEKLHNLQQEWFNTFLQGINYPVITCELRGLHKILREVKHDKAKKIEVVHTNHLKAPFNDKKRIKESYKELFQHADELDKVVFLTNEQKEDVESVYGQRKNFTVIPHSCQVDSESVGESNDYNPKLAVTLARYHEDKRLDEAIQAFKYVVEKIPDAKYYIYGNGPLEEYLQNLIEKLNLQKNVFLKGYTDTPKDIYIKAACSILTSKQEGFAMVITESMAVGTPVIAYNIKYGPEDIINNEINGCLVEQGDKQALANRIIKVMEEKGYRNKLSLNTAITRERFSEDKFEKSWLDEMKP</sequence>
<protein>
    <submittedName>
        <fullName evidence="3">Glycosyltransferase</fullName>
        <ecNumber evidence="3">2.4.-.-</ecNumber>
    </submittedName>
</protein>
<evidence type="ECO:0000313" key="3">
    <source>
        <dbReference type="EMBL" id="MCG3418021.1"/>
    </source>
</evidence>
<dbReference type="Pfam" id="PF00534">
    <property type="entry name" value="Glycos_transf_1"/>
    <property type="match status" value="1"/>
</dbReference>
<organism evidence="3 4">
    <name type="scientific">Oceanobacillus jordanicus</name>
    <dbReference type="NCBI Taxonomy" id="2867266"/>
    <lineage>
        <taxon>Bacteria</taxon>
        <taxon>Bacillati</taxon>
        <taxon>Bacillota</taxon>
        <taxon>Bacilli</taxon>
        <taxon>Bacillales</taxon>
        <taxon>Bacillaceae</taxon>
        <taxon>Oceanobacillus</taxon>
    </lineage>
</organism>
<proteinExistence type="predicted"/>
<dbReference type="AlphaFoldDB" id="A0AAW5B052"/>
<dbReference type="InterPro" id="IPR001296">
    <property type="entry name" value="Glyco_trans_1"/>
</dbReference>
<dbReference type="PANTHER" id="PTHR12526">
    <property type="entry name" value="GLYCOSYLTRANSFERASE"/>
    <property type="match status" value="1"/>
</dbReference>
<dbReference type="InterPro" id="IPR015397">
    <property type="entry name" value="Glyco_trans_A_1"/>
</dbReference>
<dbReference type="RefSeq" id="WP_238018049.1">
    <property type="nucleotide sequence ID" value="NZ_JAIFZM010000002.1"/>
</dbReference>
<accession>A0AAW5B052</accession>
<evidence type="ECO:0000259" key="1">
    <source>
        <dbReference type="Pfam" id="PF00534"/>
    </source>
</evidence>
<dbReference type="GO" id="GO:0016757">
    <property type="term" value="F:glycosyltransferase activity"/>
    <property type="evidence" value="ECO:0007669"/>
    <property type="project" value="UniProtKB-KW"/>
</dbReference>
<comment type="caution">
    <text evidence="3">The sequence shown here is derived from an EMBL/GenBank/DDBJ whole genome shotgun (WGS) entry which is preliminary data.</text>
</comment>
<gene>
    <name evidence="3" type="ORF">K3T81_02555</name>
</gene>
<keyword evidence="3" id="KW-0328">Glycosyltransferase</keyword>
<dbReference type="EC" id="2.4.-.-" evidence="3"/>
<feature type="domain" description="Glycosyl transferase 1" evidence="2">
    <location>
        <begin position="13"/>
        <end position="185"/>
    </location>
</feature>
<reference evidence="3 4" key="1">
    <citation type="journal article" date="2022" name="Evol. Bioinform. Online">
        <title>Draft Genome Sequence of Oceanobacillus jordanicus Strain GSFE11, a Halotolerant Plant Growth-Promoting Bacterial Endophyte Isolated From the Jordan Valley.</title>
        <authorList>
            <person name="Alhindi T."/>
            <person name="Albdaiwi R."/>
        </authorList>
    </citation>
    <scope>NUCLEOTIDE SEQUENCE [LARGE SCALE GENOMIC DNA]</scope>
    <source>
        <strain evidence="3 4">GSFE11</strain>
    </source>
</reference>
<dbReference type="Gene3D" id="3.40.50.2000">
    <property type="entry name" value="Glycogen Phosphorylase B"/>
    <property type="match status" value="2"/>
</dbReference>
<dbReference type="PANTHER" id="PTHR12526:SF630">
    <property type="entry name" value="GLYCOSYLTRANSFERASE"/>
    <property type="match status" value="1"/>
</dbReference>
<evidence type="ECO:0000313" key="4">
    <source>
        <dbReference type="Proteomes" id="UP001199631"/>
    </source>
</evidence>
<dbReference type="Pfam" id="PF09318">
    <property type="entry name" value="Glyco_trans_A_1"/>
    <property type="match status" value="1"/>
</dbReference>
<keyword evidence="3" id="KW-0808">Transferase</keyword>
<evidence type="ECO:0000259" key="2">
    <source>
        <dbReference type="Pfam" id="PF09318"/>
    </source>
</evidence>
<name>A0AAW5B052_9BACI</name>